<organism evidence="1 3">
    <name type="scientific">Rotaria magnacalcarata</name>
    <dbReference type="NCBI Taxonomy" id="392030"/>
    <lineage>
        <taxon>Eukaryota</taxon>
        <taxon>Metazoa</taxon>
        <taxon>Spiralia</taxon>
        <taxon>Gnathifera</taxon>
        <taxon>Rotifera</taxon>
        <taxon>Eurotatoria</taxon>
        <taxon>Bdelloidea</taxon>
        <taxon>Philodinida</taxon>
        <taxon>Philodinidae</taxon>
        <taxon>Rotaria</taxon>
    </lineage>
</organism>
<gene>
    <name evidence="2" type="ORF">GIL414_LOCUS50896</name>
    <name evidence="1" type="ORF">SMN809_LOCUS49981</name>
</gene>
<dbReference type="Proteomes" id="UP000676336">
    <property type="component" value="Unassembled WGS sequence"/>
</dbReference>
<evidence type="ECO:0000313" key="1">
    <source>
        <dbReference type="EMBL" id="CAF4863628.1"/>
    </source>
</evidence>
<accession>A0A8S3CC78</accession>
<evidence type="ECO:0000313" key="2">
    <source>
        <dbReference type="EMBL" id="CAF4881918.1"/>
    </source>
</evidence>
<proteinExistence type="predicted"/>
<comment type="caution">
    <text evidence="1">The sequence shown here is derived from an EMBL/GenBank/DDBJ whole genome shotgun (WGS) entry which is preliminary data.</text>
</comment>
<dbReference type="EMBL" id="CAJOBI010164378">
    <property type="protein sequence ID" value="CAF4863628.1"/>
    <property type="molecule type" value="Genomic_DNA"/>
</dbReference>
<feature type="non-terminal residue" evidence="1">
    <location>
        <position position="1"/>
    </location>
</feature>
<name>A0A8S3CC78_9BILA</name>
<reference evidence="1" key="1">
    <citation type="submission" date="2021-02" db="EMBL/GenBank/DDBJ databases">
        <authorList>
            <person name="Nowell W R."/>
        </authorList>
    </citation>
    <scope>NUCLEOTIDE SEQUENCE</scope>
</reference>
<dbReference type="EMBL" id="CAJOBJ010170733">
    <property type="protein sequence ID" value="CAF4881918.1"/>
    <property type="molecule type" value="Genomic_DNA"/>
</dbReference>
<evidence type="ECO:0000313" key="3">
    <source>
        <dbReference type="Proteomes" id="UP000676336"/>
    </source>
</evidence>
<protein>
    <submittedName>
        <fullName evidence="1">Uncharacterized protein</fullName>
    </submittedName>
</protein>
<sequence length="25" mass="2851">IPIILGLACGFQVSILRRIFHSRLQ</sequence>
<dbReference type="Proteomes" id="UP000681720">
    <property type="component" value="Unassembled WGS sequence"/>
</dbReference>
<dbReference type="AlphaFoldDB" id="A0A8S3CC78"/>